<evidence type="ECO:0000256" key="10">
    <source>
        <dbReference type="PROSITE-ProRule" id="PRU01360"/>
    </source>
</evidence>
<dbReference type="Proteomes" id="UP000024329">
    <property type="component" value="Unassembled WGS sequence"/>
</dbReference>
<dbReference type="InterPro" id="IPR000531">
    <property type="entry name" value="Beta-barrel_TonB"/>
</dbReference>
<evidence type="ECO:0000256" key="6">
    <source>
        <dbReference type="ARBA" id="ARBA00023077"/>
    </source>
</evidence>
<evidence type="ECO:0000259" key="14">
    <source>
        <dbReference type="Pfam" id="PF07715"/>
    </source>
</evidence>
<proteinExistence type="inferred from homology"/>
<feature type="domain" description="TonB-dependent receptor plug" evidence="14">
    <location>
        <begin position="48"/>
        <end position="148"/>
    </location>
</feature>
<evidence type="ECO:0000256" key="4">
    <source>
        <dbReference type="ARBA" id="ARBA00022692"/>
    </source>
</evidence>
<dbReference type="SUPFAM" id="SSF56935">
    <property type="entry name" value="Porins"/>
    <property type="match status" value="1"/>
</dbReference>
<dbReference type="GO" id="GO:0009279">
    <property type="term" value="C:cell outer membrane"/>
    <property type="evidence" value="ECO:0007669"/>
    <property type="project" value="UniProtKB-SubCell"/>
</dbReference>
<evidence type="ECO:0000256" key="1">
    <source>
        <dbReference type="ARBA" id="ARBA00004571"/>
    </source>
</evidence>
<sequence>MKYAITAALAASLVCVAAPAFAADDTDNTFGLGQIVVTAPRTGNGDITASTVNAEAIYDFSRDTLDEAVKLIPGVTSGLSGNSRNERLIYVRGFDRYQVPLSIDGIRVYLPADGRLDYGRFLTPDVAEIQVAKGYVSVLNGPGAMGGAVNLVTRKPQKEFDAEARFSLNLDNDVDYAGYTGFVSLGTRQEKWYAQASYARNFTDHWDLSNKFDATHNEDGGERDLSRSEDWRVNAKIGFTPNATDEYAISFTRQEGEKLAPLHVSDLTGLRYWTWPYWNLQNVYFLSTTQLGEIATLRTRAYYNTFKNSLDSFDNANLNTQTRGSSFNSAYSDRAYGGSTQLDLNPSEAERLSVSFHYRNDRHREIQQGFPSGIWEPWQTTIEETYSAAIENGYKLTPQLELVVGASYDWRDLRRAEDYTSGAFVYYDLRNGDAWNAQGQLLWTPDEATTVHLSVSSRARFPTIFERFSTRFGGATSNPDLKAERATQVELGGTRQFGALRIEASGWYAKVDDAIVSFPFIYQGQSTAQSRNVGSGDYYGADISATAQIAETLRVGANYGWVHRKLNDPTLSRIASFHITGVPEHSGFVWAEWSPIPALRILPSLDVASKRWTVNTAGTRYYQTGNYALANLRVDFDVTEWATLGLGGRNLFDENYTTVDGYPEQGRTLFVSLRLKN</sequence>
<dbReference type="CDD" id="cd01347">
    <property type="entry name" value="ligand_gated_channel"/>
    <property type="match status" value="1"/>
</dbReference>
<dbReference type="Gene3D" id="2.170.130.10">
    <property type="entry name" value="TonB-dependent receptor, plug domain"/>
    <property type="match status" value="1"/>
</dbReference>
<dbReference type="InterPro" id="IPR012910">
    <property type="entry name" value="Plug_dom"/>
</dbReference>
<dbReference type="InterPro" id="IPR037066">
    <property type="entry name" value="Plug_dom_sf"/>
</dbReference>
<keyword evidence="6 11" id="KW-0798">TonB box</keyword>
<evidence type="ECO:0000256" key="9">
    <source>
        <dbReference type="ARBA" id="ARBA00023237"/>
    </source>
</evidence>
<evidence type="ECO:0000256" key="8">
    <source>
        <dbReference type="ARBA" id="ARBA00023170"/>
    </source>
</evidence>
<evidence type="ECO:0000313" key="16">
    <source>
        <dbReference type="Proteomes" id="UP000024329"/>
    </source>
</evidence>
<keyword evidence="5 12" id="KW-0732">Signal</keyword>
<evidence type="ECO:0000256" key="12">
    <source>
        <dbReference type="SAM" id="SignalP"/>
    </source>
</evidence>
<gene>
    <name evidence="15" type="ORF">BV97_00368</name>
</gene>
<keyword evidence="3 10" id="KW-1134">Transmembrane beta strand</keyword>
<reference evidence="15 16" key="1">
    <citation type="submission" date="2014-03" db="EMBL/GenBank/DDBJ databases">
        <title>Whole genome sequence of Novosphingobium resinovorum KF1.</title>
        <authorList>
            <person name="Gan H.M."/>
            <person name="Gan H.Y."/>
            <person name="Chew T.H."/>
            <person name="Savka M.A."/>
        </authorList>
    </citation>
    <scope>NUCLEOTIDE SEQUENCE [LARGE SCALE GENOMIC DNA]</scope>
    <source>
        <strain evidence="15 16">KF1</strain>
    </source>
</reference>
<evidence type="ECO:0000256" key="2">
    <source>
        <dbReference type="ARBA" id="ARBA00022448"/>
    </source>
</evidence>
<feature type="signal peptide" evidence="12">
    <location>
        <begin position="1"/>
        <end position="22"/>
    </location>
</feature>
<dbReference type="Pfam" id="PF00593">
    <property type="entry name" value="TonB_dep_Rec_b-barrel"/>
    <property type="match status" value="1"/>
</dbReference>
<dbReference type="PANTHER" id="PTHR30069">
    <property type="entry name" value="TONB-DEPENDENT OUTER MEMBRANE RECEPTOR"/>
    <property type="match status" value="1"/>
</dbReference>
<dbReference type="PANTHER" id="PTHR30069:SF29">
    <property type="entry name" value="HEMOGLOBIN AND HEMOGLOBIN-HAPTOGLOBIN-BINDING PROTEIN 1-RELATED"/>
    <property type="match status" value="1"/>
</dbReference>
<dbReference type="PROSITE" id="PS52016">
    <property type="entry name" value="TONB_DEPENDENT_REC_3"/>
    <property type="match status" value="1"/>
</dbReference>
<keyword evidence="2 10" id="KW-0813">Transport</keyword>
<protein>
    <submittedName>
        <fullName evidence="15">TonB-dependent receptor</fullName>
    </submittedName>
</protein>
<keyword evidence="9 10" id="KW-0998">Cell outer membrane</keyword>
<dbReference type="Pfam" id="PF07715">
    <property type="entry name" value="Plug"/>
    <property type="match status" value="1"/>
</dbReference>
<dbReference type="RefSeq" id="WP_008830958.1">
    <property type="nucleotide sequence ID" value="NZ_JFYZ01000001.1"/>
</dbReference>
<dbReference type="InterPro" id="IPR036942">
    <property type="entry name" value="Beta-barrel_TonB_sf"/>
</dbReference>
<comment type="caution">
    <text evidence="15">The sequence shown here is derived from an EMBL/GenBank/DDBJ whole genome shotgun (WGS) entry which is preliminary data.</text>
</comment>
<evidence type="ECO:0000313" key="15">
    <source>
        <dbReference type="EMBL" id="EZP84612.1"/>
    </source>
</evidence>
<dbReference type="PATRIC" id="fig|158500.4.peg.378"/>
<dbReference type="GO" id="GO:0015344">
    <property type="term" value="F:siderophore uptake transmembrane transporter activity"/>
    <property type="evidence" value="ECO:0007669"/>
    <property type="project" value="TreeGrafter"/>
</dbReference>
<dbReference type="EMBL" id="JFYZ01000001">
    <property type="protein sequence ID" value="EZP84612.1"/>
    <property type="molecule type" value="Genomic_DNA"/>
</dbReference>
<dbReference type="AlphaFoldDB" id="A0A031K7L6"/>
<evidence type="ECO:0000256" key="3">
    <source>
        <dbReference type="ARBA" id="ARBA00022452"/>
    </source>
</evidence>
<name>A0A031K7L6_9SPHN</name>
<dbReference type="GO" id="GO:0044718">
    <property type="term" value="P:siderophore transmembrane transport"/>
    <property type="evidence" value="ECO:0007669"/>
    <property type="project" value="TreeGrafter"/>
</dbReference>
<dbReference type="eggNOG" id="COG4771">
    <property type="taxonomic scope" value="Bacteria"/>
</dbReference>
<evidence type="ECO:0000256" key="7">
    <source>
        <dbReference type="ARBA" id="ARBA00023136"/>
    </source>
</evidence>
<dbReference type="InterPro" id="IPR039426">
    <property type="entry name" value="TonB-dep_rcpt-like"/>
</dbReference>
<keyword evidence="4 10" id="KW-0812">Transmembrane</keyword>
<feature type="chain" id="PRO_5001557170" evidence="12">
    <location>
        <begin position="23"/>
        <end position="677"/>
    </location>
</feature>
<keyword evidence="7 10" id="KW-0472">Membrane</keyword>
<evidence type="ECO:0000259" key="13">
    <source>
        <dbReference type="Pfam" id="PF00593"/>
    </source>
</evidence>
<comment type="subcellular location">
    <subcellularLocation>
        <location evidence="1 10">Cell outer membrane</location>
        <topology evidence="1 10">Multi-pass membrane protein</topology>
    </subcellularLocation>
</comment>
<keyword evidence="8 15" id="KW-0675">Receptor</keyword>
<comment type="similarity">
    <text evidence="10 11">Belongs to the TonB-dependent receptor family.</text>
</comment>
<accession>A0A031K7L6</accession>
<organism evidence="15 16">
    <name type="scientific">Novosphingobium resinovorum</name>
    <dbReference type="NCBI Taxonomy" id="158500"/>
    <lineage>
        <taxon>Bacteria</taxon>
        <taxon>Pseudomonadati</taxon>
        <taxon>Pseudomonadota</taxon>
        <taxon>Alphaproteobacteria</taxon>
        <taxon>Sphingomonadales</taxon>
        <taxon>Sphingomonadaceae</taxon>
        <taxon>Novosphingobium</taxon>
    </lineage>
</organism>
<evidence type="ECO:0000256" key="11">
    <source>
        <dbReference type="RuleBase" id="RU003357"/>
    </source>
</evidence>
<feature type="domain" description="TonB-dependent receptor-like beta-barrel" evidence="13">
    <location>
        <begin position="214"/>
        <end position="651"/>
    </location>
</feature>
<dbReference type="STRING" id="158500.BES08_01910"/>
<evidence type="ECO:0000256" key="5">
    <source>
        <dbReference type="ARBA" id="ARBA00022729"/>
    </source>
</evidence>
<dbReference type="Gene3D" id="2.40.170.20">
    <property type="entry name" value="TonB-dependent receptor, beta-barrel domain"/>
    <property type="match status" value="1"/>
</dbReference>